<accession>A0A975BPL2</accession>
<keyword evidence="2" id="KW-1185">Reference proteome</keyword>
<reference evidence="1" key="1">
    <citation type="journal article" date="2021" name="Microb. Physiol.">
        <title>Proteogenomic Insights into the Physiology of Marine, Sulfate-Reducing, Filamentous Desulfonema limicola and Desulfonema magnum.</title>
        <authorList>
            <person name="Schnaars V."/>
            <person name="Wohlbrand L."/>
            <person name="Scheve S."/>
            <person name="Hinrichs C."/>
            <person name="Reinhardt R."/>
            <person name="Rabus R."/>
        </authorList>
    </citation>
    <scope>NUCLEOTIDE SEQUENCE</scope>
    <source>
        <strain evidence="1">4be13</strain>
    </source>
</reference>
<organism evidence="1 2">
    <name type="scientific">Desulfonema magnum</name>
    <dbReference type="NCBI Taxonomy" id="45655"/>
    <lineage>
        <taxon>Bacteria</taxon>
        <taxon>Pseudomonadati</taxon>
        <taxon>Thermodesulfobacteriota</taxon>
        <taxon>Desulfobacteria</taxon>
        <taxon>Desulfobacterales</taxon>
        <taxon>Desulfococcaceae</taxon>
        <taxon>Desulfonema</taxon>
    </lineage>
</organism>
<protein>
    <submittedName>
        <fullName evidence="1">Uncharacterized protein</fullName>
    </submittedName>
</protein>
<name>A0A975BPL2_9BACT</name>
<dbReference type="AlphaFoldDB" id="A0A975BPL2"/>
<evidence type="ECO:0000313" key="1">
    <source>
        <dbReference type="EMBL" id="QTA89301.1"/>
    </source>
</evidence>
<dbReference type="Proteomes" id="UP000663722">
    <property type="component" value="Chromosome"/>
</dbReference>
<evidence type="ECO:0000313" key="2">
    <source>
        <dbReference type="Proteomes" id="UP000663722"/>
    </source>
</evidence>
<proteinExistence type="predicted"/>
<gene>
    <name evidence="1" type="ORF">dnm_053510</name>
</gene>
<sequence length="85" mass="10002">MYEKFLLKYLHAAKLFYLFRESSISVDRKVSGLCAAWQRNPAFFPRTEDSPRGKKPGFFPVRRVCPATARKLFDLLNIEKQNSRF</sequence>
<dbReference type="KEGG" id="dmm:dnm_053510"/>
<dbReference type="EMBL" id="CP061800">
    <property type="protein sequence ID" value="QTA89301.1"/>
    <property type="molecule type" value="Genomic_DNA"/>
</dbReference>